<accession>A0A4R0R879</accession>
<evidence type="ECO:0000313" key="1">
    <source>
        <dbReference type="EMBL" id="TCD61315.1"/>
    </source>
</evidence>
<dbReference type="InterPro" id="IPR032675">
    <property type="entry name" value="LRR_dom_sf"/>
</dbReference>
<proteinExistence type="predicted"/>
<dbReference type="Gene3D" id="3.80.10.10">
    <property type="entry name" value="Ribonuclease Inhibitor"/>
    <property type="match status" value="1"/>
</dbReference>
<dbReference type="Proteomes" id="UP000292702">
    <property type="component" value="Unassembled WGS sequence"/>
</dbReference>
<evidence type="ECO:0008006" key="3">
    <source>
        <dbReference type="Google" id="ProtNLM"/>
    </source>
</evidence>
<name>A0A4R0R879_9APHY</name>
<protein>
    <recommendedName>
        <fullName evidence="3">F-box domain-containing protein</fullName>
    </recommendedName>
</protein>
<dbReference type="AlphaFoldDB" id="A0A4R0R879"/>
<comment type="caution">
    <text evidence="1">The sequence shown here is derived from an EMBL/GenBank/DDBJ whole genome shotgun (WGS) entry which is preliminary data.</text>
</comment>
<evidence type="ECO:0000313" key="2">
    <source>
        <dbReference type="Proteomes" id="UP000292702"/>
    </source>
</evidence>
<dbReference type="OrthoDB" id="2951834at2759"/>
<keyword evidence="2" id="KW-1185">Reference proteome</keyword>
<organism evidence="1 2">
    <name type="scientific">Steccherinum ochraceum</name>
    <dbReference type="NCBI Taxonomy" id="92696"/>
    <lineage>
        <taxon>Eukaryota</taxon>
        <taxon>Fungi</taxon>
        <taxon>Dikarya</taxon>
        <taxon>Basidiomycota</taxon>
        <taxon>Agaricomycotina</taxon>
        <taxon>Agaricomycetes</taxon>
        <taxon>Polyporales</taxon>
        <taxon>Steccherinaceae</taxon>
        <taxon>Steccherinum</taxon>
    </lineage>
</organism>
<sequence>MDSESQTDQTQSSSFLLCLPPELRCEIYDVYLEDHRRVSYREQPSYQHLRMLLICKQIYTEAKPILQRYVSLSHERQIAAFIKSDVDFSRVTYADVANDGRLVQTMKPAQGLHPLSQLYLAIRLLTSLRHLRVFECRQGLPFTTTGTIATRLVLQSEQAMFPTKSGPELKSYELMLLPDTRAWPLSILTSTSLRRLRLSGVCILPASTPMPNLRSLSLHGTDGNFFDRHTFTECFPDMHQLEEFSFALLQKTGFELRNRHLESLVQCSGHTMRKLVLLECTRLTSATIADCLANLPNLEYFALSLVTVEELEANFLLSLPPRVEVLKLKVTNAWYAIVLYEKEQLLYDTMETFIQERPFRVVAMNIRSSIMGPLRVERCQRIASSRGITFTALPWAEDEIL</sequence>
<dbReference type="EMBL" id="RWJN01000480">
    <property type="protein sequence ID" value="TCD61315.1"/>
    <property type="molecule type" value="Genomic_DNA"/>
</dbReference>
<gene>
    <name evidence="1" type="ORF">EIP91_008643</name>
</gene>
<reference evidence="1 2" key="1">
    <citation type="submission" date="2018-11" db="EMBL/GenBank/DDBJ databases">
        <title>Genome assembly of Steccherinum ochraceum LE-BIN_3174, the white-rot fungus of the Steccherinaceae family (The Residual Polyporoid clade, Polyporales, Basidiomycota).</title>
        <authorList>
            <person name="Fedorova T.V."/>
            <person name="Glazunova O.A."/>
            <person name="Landesman E.O."/>
            <person name="Moiseenko K.V."/>
            <person name="Psurtseva N.V."/>
            <person name="Savinova O.S."/>
            <person name="Shakhova N.V."/>
            <person name="Tyazhelova T.V."/>
            <person name="Vasina D.V."/>
        </authorList>
    </citation>
    <scope>NUCLEOTIDE SEQUENCE [LARGE SCALE GENOMIC DNA]</scope>
    <source>
        <strain evidence="1 2">LE-BIN_3174</strain>
    </source>
</reference>
<dbReference type="SUPFAM" id="SSF52047">
    <property type="entry name" value="RNI-like"/>
    <property type="match status" value="1"/>
</dbReference>